<dbReference type="OrthoDB" id="9802525at2"/>
<feature type="domain" description="Glycosyltransferase subfamily 4-like N-terminal" evidence="6">
    <location>
        <begin position="25"/>
        <end position="234"/>
    </location>
</feature>
<comment type="caution">
    <text evidence="7">The sequence shown here is derived from an EMBL/GenBank/DDBJ whole genome shotgun (WGS) entry which is preliminary data.</text>
</comment>
<reference evidence="7 8" key="1">
    <citation type="submission" date="2019-12" db="EMBL/GenBank/DDBJ databases">
        <authorList>
            <person name="Li J."/>
            <person name="Shi Y."/>
            <person name="Xu G."/>
            <person name="Xiao D."/>
            <person name="Ran X."/>
        </authorList>
    </citation>
    <scope>NUCLEOTIDE SEQUENCE [LARGE SCALE GENOMIC DNA]</scope>
    <source>
        <strain evidence="7 8">JCM 15915</strain>
    </source>
</reference>
<proteinExistence type="predicted"/>
<dbReference type="InterPro" id="IPR050194">
    <property type="entry name" value="Glycosyltransferase_grp1"/>
</dbReference>
<evidence type="ECO:0000259" key="5">
    <source>
        <dbReference type="Pfam" id="PF00534"/>
    </source>
</evidence>
<evidence type="ECO:0000313" key="7">
    <source>
        <dbReference type="EMBL" id="MUN54890.1"/>
    </source>
</evidence>
<dbReference type="InterPro" id="IPR001296">
    <property type="entry name" value="Glyco_trans_1"/>
</dbReference>
<evidence type="ECO:0000256" key="1">
    <source>
        <dbReference type="ARBA" id="ARBA00021292"/>
    </source>
</evidence>
<dbReference type="AlphaFoldDB" id="A0A7K1LIG4"/>
<keyword evidence="3 7" id="KW-0808">Transferase</keyword>
<dbReference type="InterPro" id="IPR028098">
    <property type="entry name" value="Glyco_trans_4-like_N"/>
</dbReference>
<evidence type="ECO:0000256" key="3">
    <source>
        <dbReference type="ARBA" id="ARBA00022679"/>
    </source>
</evidence>
<dbReference type="PANTHER" id="PTHR45947">
    <property type="entry name" value="SULFOQUINOVOSYL TRANSFERASE SQD2"/>
    <property type="match status" value="1"/>
</dbReference>
<sequence>MFGIGGCSRSVRILMVAESFVPHMSGVTTSLLRSAENLRRMGHEVMHLAPSGRALRPSDWAHPRTVRSTDTTSPGGRRGDDAAPPSEGAGVVLPAPGQWVDDVEGVPTLRLPSLPLTGYRTLRFSAGTVSAVRRIMVDYQPDVVHVASPFVLGARAVTAAKNLGIPSVAVYQTDVAAYTHRYGMPWLESTADHRIAAIHREATLTLAPSRSSAEYLETLGVPRLFRWGRGVDTELFRPDRRNADLRRRLGAGDGETLVGFVGRLASEKQVEDLRVLQSLPGVKLVIVGDGPDASRLASTLHRATFTGQLTGTDLAEHVASLDVFAHPGEFETFGQTLQEAMASGVATVAVGRGGPLDIIEDGVTGRLYRPGDLGMLRDTVESLLEPSARAELAINGRRAMEAKSWSATSRELERHYHRAGEFHRTRQLHRWREQRGPGSPGRGRPTTRHRPLPFSRHVGAP</sequence>
<keyword evidence="8" id="KW-1185">Reference proteome</keyword>
<evidence type="ECO:0000256" key="4">
    <source>
        <dbReference type="SAM" id="MobiDB-lite"/>
    </source>
</evidence>
<dbReference type="SUPFAM" id="SSF53756">
    <property type="entry name" value="UDP-Glycosyltransferase/glycogen phosphorylase"/>
    <property type="match status" value="1"/>
</dbReference>
<dbReference type="Pfam" id="PF00534">
    <property type="entry name" value="Glycos_transf_1"/>
    <property type="match status" value="1"/>
</dbReference>
<dbReference type="Pfam" id="PF13439">
    <property type="entry name" value="Glyco_transf_4"/>
    <property type="match status" value="1"/>
</dbReference>
<feature type="domain" description="Glycosyl transferase family 1" evidence="5">
    <location>
        <begin position="245"/>
        <end position="397"/>
    </location>
</feature>
<evidence type="ECO:0000259" key="6">
    <source>
        <dbReference type="Pfam" id="PF13439"/>
    </source>
</evidence>
<keyword evidence="2" id="KW-0328">Glycosyltransferase</keyword>
<dbReference type="Proteomes" id="UP000462152">
    <property type="component" value="Unassembled WGS sequence"/>
</dbReference>
<evidence type="ECO:0000313" key="8">
    <source>
        <dbReference type="Proteomes" id="UP000462152"/>
    </source>
</evidence>
<organism evidence="7 8">
    <name type="scientific">Rothia koreensis</name>
    <dbReference type="NCBI Taxonomy" id="592378"/>
    <lineage>
        <taxon>Bacteria</taxon>
        <taxon>Bacillati</taxon>
        <taxon>Actinomycetota</taxon>
        <taxon>Actinomycetes</taxon>
        <taxon>Micrococcales</taxon>
        <taxon>Micrococcaceae</taxon>
        <taxon>Rothia</taxon>
    </lineage>
</organism>
<feature type="region of interest" description="Disordered" evidence="4">
    <location>
        <begin position="425"/>
        <end position="461"/>
    </location>
</feature>
<dbReference type="GO" id="GO:0016758">
    <property type="term" value="F:hexosyltransferase activity"/>
    <property type="evidence" value="ECO:0007669"/>
    <property type="project" value="TreeGrafter"/>
</dbReference>
<dbReference type="GO" id="GO:1901137">
    <property type="term" value="P:carbohydrate derivative biosynthetic process"/>
    <property type="evidence" value="ECO:0007669"/>
    <property type="project" value="UniProtKB-ARBA"/>
</dbReference>
<name>A0A7K1LIG4_9MICC</name>
<dbReference type="Gene3D" id="3.40.50.2000">
    <property type="entry name" value="Glycogen Phosphorylase B"/>
    <property type="match status" value="2"/>
</dbReference>
<gene>
    <name evidence="7" type="ORF">GMA10_06640</name>
</gene>
<accession>A0A7K1LIG4</accession>
<dbReference type="PANTHER" id="PTHR45947:SF3">
    <property type="entry name" value="SULFOQUINOVOSYL TRANSFERASE SQD2"/>
    <property type="match status" value="1"/>
</dbReference>
<feature type="region of interest" description="Disordered" evidence="4">
    <location>
        <begin position="52"/>
        <end position="91"/>
    </location>
</feature>
<dbReference type="CDD" id="cd03814">
    <property type="entry name" value="GT4-like"/>
    <property type="match status" value="1"/>
</dbReference>
<evidence type="ECO:0000256" key="2">
    <source>
        <dbReference type="ARBA" id="ARBA00022676"/>
    </source>
</evidence>
<dbReference type="EMBL" id="WOGT01000003">
    <property type="protein sequence ID" value="MUN54890.1"/>
    <property type="molecule type" value="Genomic_DNA"/>
</dbReference>
<protein>
    <recommendedName>
        <fullName evidence="1">D-inositol 3-phosphate glycosyltransferase</fullName>
    </recommendedName>
</protein>
<feature type="compositionally biased region" description="Basic and acidic residues" evidence="4">
    <location>
        <begin position="425"/>
        <end position="435"/>
    </location>
</feature>